<reference evidence="2" key="2">
    <citation type="journal article" date="2018" name="Plant J.">
        <title>The Sorghum bicolor reference genome: improved assembly, gene annotations, a transcriptome atlas, and signatures of genome organization.</title>
        <authorList>
            <person name="McCormick R.F."/>
            <person name="Truong S.K."/>
            <person name="Sreedasyam A."/>
            <person name="Jenkins J."/>
            <person name="Shu S."/>
            <person name="Sims D."/>
            <person name="Kennedy M."/>
            <person name="Amirebrahimi M."/>
            <person name="Weers B.D."/>
            <person name="McKinley B."/>
            <person name="Mattison A."/>
            <person name="Morishige D.T."/>
            <person name="Grimwood J."/>
            <person name="Schmutz J."/>
            <person name="Mullet J.E."/>
        </authorList>
    </citation>
    <scope>NUCLEOTIDE SEQUENCE [LARGE SCALE GENOMIC DNA]</scope>
    <source>
        <strain evidence="2">cv. BTx623</strain>
    </source>
</reference>
<keyword evidence="2" id="KW-1185">Reference proteome</keyword>
<name>A0A1Z5RIW1_SORBI</name>
<dbReference type="AlphaFoldDB" id="A0A1Z5RIW1"/>
<organism evidence="1 2">
    <name type="scientific">Sorghum bicolor</name>
    <name type="common">Sorghum</name>
    <name type="synonym">Sorghum vulgare</name>
    <dbReference type="NCBI Taxonomy" id="4558"/>
    <lineage>
        <taxon>Eukaryota</taxon>
        <taxon>Viridiplantae</taxon>
        <taxon>Streptophyta</taxon>
        <taxon>Embryophyta</taxon>
        <taxon>Tracheophyta</taxon>
        <taxon>Spermatophyta</taxon>
        <taxon>Magnoliopsida</taxon>
        <taxon>Liliopsida</taxon>
        <taxon>Poales</taxon>
        <taxon>Poaceae</taxon>
        <taxon>PACMAD clade</taxon>
        <taxon>Panicoideae</taxon>
        <taxon>Andropogonodae</taxon>
        <taxon>Andropogoneae</taxon>
        <taxon>Sorghinae</taxon>
        <taxon>Sorghum</taxon>
    </lineage>
</organism>
<protein>
    <submittedName>
        <fullName evidence="1">Uncharacterized protein</fullName>
    </submittedName>
</protein>
<accession>A0A1Z5RIW1</accession>
<dbReference type="Gramene" id="OQU83720">
    <property type="protein sequence ID" value="OQU83720"/>
    <property type="gene ID" value="SORBI_3005G163932"/>
</dbReference>
<dbReference type="EMBL" id="CM000764">
    <property type="protein sequence ID" value="OQU83720.1"/>
    <property type="molecule type" value="Genomic_DNA"/>
</dbReference>
<evidence type="ECO:0000313" key="1">
    <source>
        <dbReference type="EMBL" id="OQU83720.1"/>
    </source>
</evidence>
<evidence type="ECO:0000313" key="2">
    <source>
        <dbReference type="Proteomes" id="UP000000768"/>
    </source>
</evidence>
<dbReference type="InParanoid" id="A0A1Z5RIW1"/>
<dbReference type="Proteomes" id="UP000000768">
    <property type="component" value="Chromosome 5"/>
</dbReference>
<reference evidence="1 2" key="1">
    <citation type="journal article" date="2009" name="Nature">
        <title>The Sorghum bicolor genome and the diversification of grasses.</title>
        <authorList>
            <person name="Paterson A.H."/>
            <person name="Bowers J.E."/>
            <person name="Bruggmann R."/>
            <person name="Dubchak I."/>
            <person name="Grimwood J."/>
            <person name="Gundlach H."/>
            <person name="Haberer G."/>
            <person name="Hellsten U."/>
            <person name="Mitros T."/>
            <person name="Poliakov A."/>
            <person name="Schmutz J."/>
            <person name="Spannagl M."/>
            <person name="Tang H."/>
            <person name="Wang X."/>
            <person name="Wicker T."/>
            <person name="Bharti A.K."/>
            <person name="Chapman J."/>
            <person name="Feltus F.A."/>
            <person name="Gowik U."/>
            <person name="Grigoriev I.V."/>
            <person name="Lyons E."/>
            <person name="Maher C.A."/>
            <person name="Martis M."/>
            <person name="Narechania A."/>
            <person name="Otillar R.P."/>
            <person name="Penning B.W."/>
            <person name="Salamov A.A."/>
            <person name="Wang Y."/>
            <person name="Zhang L."/>
            <person name="Carpita N.C."/>
            <person name="Freeling M."/>
            <person name="Gingle A.R."/>
            <person name="Hash C.T."/>
            <person name="Keller B."/>
            <person name="Klein P."/>
            <person name="Kresovich S."/>
            <person name="McCann M.C."/>
            <person name="Ming R."/>
            <person name="Peterson D.G."/>
            <person name="Mehboob-ur-Rahman"/>
            <person name="Ware D."/>
            <person name="Westhoff P."/>
            <person name="Mayer K.F."/>
            <person name="Messing J."/>
            <person name="Rokhsar D.S."/>
        </authorList>
    </citation>
    <scope>NUCLEOTIDE SEQUENCE [LARGE SCALE GENOMIC DNA]</scope>
    <source>
        <strain evidence="2">cv. BTx623</strain>
    </source>
</reference>
<proteinExistence type="predicted"/>
<sequence length="152" mass="17830">MEKARGFTQLFREVFQELGVHTELIDRVPVCRCEMGPEGHIIITIKIRASDTTSELYAITTLKVKTSIDSYDEHSERLKDAPYSFLPRALDLRLLQTRLPSTRQDLCLQVMLGQYILHPRIGTSWRWRQRIGAIVTTWCSKPTRHSWFRSRR</sequence>
<gene>
    <name evidence="1" type="ORF">SORBI_3005G163932</name>
</gene>